<evidence type="ECO:0000313" key="4">
    <source>
        <dbReference type="Proteomes" id="UP000789739"/>
    </source>
</evidence>
<evidence type="ECO:0000313" key="3">
    <source>
        <dbReference type="EMBL" id="CAG8669115.1"/>
    </source>
</evidence>
<sequence length="102" mass="11535">SIKNIALSDKTDSAIIPGGLTSIVQPLDVCINKPFKDRLREKWNSWMSSDQFTYTKCGISNAMDGSEDDLFGQMEEEIDENEREIVDIDSDSADKLEEEELE</sequence>
<dbReference type="Pfam" id="PF03184">
    <property type="entry name" value="DDE_1"/>
    <property type="match status" value="1"/>
</dbReference>
<evidence type="ECO:0000256" key="1">
    <source>
        <dbReference type="SAM" id="MobiDB-lite"/>
    </source>
</evidence>
<dbReference type="InterPro" id="IPR004875">
    <property type="entry name" value="DDE_SF_endonuclease_dom"/>
</dbReference>
<keyword evidence="4" id="KW-1185">Reference proteome</keyword>
<feature type="domain" description="DDE-1" evidence="2">
    <location>
        <begin position="9"/>
        <end position="52"/>
    </location>
</feature>
<comment type="caution">
    <text evidence="3">The sequence shown here is derived from an EMBL/GenBank/DDBJ whole genome shotgun (WGS) entry which is preliminary data.</text>
</comment>
<name>A0A9N9HEE9_9GLOM</name>
<proteinExistence type="predicted"/>
<feature type="region of interest" description="Disordered" evidence="1">
    <location>
        <begin position="78"/>
        <end position="102"/>
    </location>
</feature>
<accession>A0A9N9HEE9</accession>
<dbReference type="EMBL" id="CAJVPI010004625">
    <property type="protein sequence ID" value="CAG8669115.1"/>
    <property type="molecule type" value="Genomic_DNA"/>
</dbReference>
<dbReference type="AlphaFoldDB" id="A0A9N9HEE9"/>
<gene>
    <name evidence="3" type="ORF">PBRASI_LOCUS11207</name>
</gene>
<dbReference type="GO" id="GO:0003676">
    <property type="term" value="F:nucleic acid binding"/>
    <property type="evidence" value="ECO:0007669"/>
    <property type="project" value="InterPro"/>
</dbReference>
<organism evidence="3 4">
    <name type="scientific">Paraglomus brasilianum</name>
    <dbReference type="NCBI Taxonomy" id="144538"/>
    <lineage>
        <taxon>Eukaryota</taxon>
        <taxon>Fungi</taxon>
        <taxon>Fungi incertae sedis</taxon>
        <taxon>Mucoromycota</taxon>
        <taxon>Glomeromycotina</taxon>
        <taxon>Glomeromycetes</taxon>
        <taxon>Paraglomerales</taxon>
        <taxon>Paraglomeraceae</taxon>
        <taxon>Paraglomus</taxon>
    </lineage>
</organism>
<dbReference type="Proteomes" id="UP000789739">
    <property type="component" value="Unassembled WGS sequence"/>
</dbReference>
<dbReference type="OrthoDB" id="2436459at2759"/>
<feature type="non-terminal residue" evidence="3">
    <location>
        <position position="102"/>
    </location>
</feature>
<protein>
    <submittedName>
        <fullName evidence="3">9172_t:CDS:1</fullName>
    </submittedName>
</protein>
<reference evidence="3" key="1">
    <citation type="submission" date="2021-06" db="EMBL/GenBank/DDBJ databases">
        <authorList>
            <person name="Kallberg Y."/>
            <person name="Tangrot J."/>
            <person name="Rosling A."/>
        </authorList>
    </citation>
    <scope>NUCLEOTIDE SEQUENCE</scope>
    <source>
        <strain evidence="3">BR232B</strain>
    </source>
</reference>
<evidence type="ECO:0000259" key="2">
    <source>
        <dbReference type="Pfam" id="PF03184"/>
    </source>
</evidence>